<comment type="caution">
    <text evidence="3">The sequence shown here is derived from an EMBL/GenBank/DDBJ whole genome shotgun (WGS) entry which is preliminary data.</text>
</comment>
<keyword evidence="2" id="KW-0472">Membrane</keyword>
<evidence type="ECO:0000313" key="4">
    <source>
        <dbReference type="Proteomes" id="UP001152803"/>
    </source>
</evidence>
<keyword evidence="2" id="KW-1133">Transmembrane helix</keyword>
<dbReference type="AlphaFoldDB" id="A0A9Q1HR17"/>
<proteinExistence type="predicted"/>
<evidence type="ECO:0000313" key="3">
    <source>
        <dbReference type="EMBL" id="KAJ8258745.1"/>
    </source>
</evidence>
<dbReference type="Proteomes" id="UP001152803">
    <property type="component" value="Unassembled WGS sequence"/>
</dbReference>
<organism evidence="3 4">
    <name type="scientific">Conger conger</name>
    <name type="common">Conger eel</name>
    <name type="synonym">Muraena conger</name>
    <dbReference type="NCBI Taxonomy" id="82655"/>
    <lineage>
        <taxon>Eukaryota</taxon>
        <taxon>Metazoa</taxon>
        <taxon>Chordata</taxon>
        <taxon>Craniata</taxon>
        <taxon>Vertebrata</taxon>
        <taxon>Euteleostomi</taxon>
        <taxon>Actinopterygii</taxon>
        <taxon>Neopterygii</taxon>
        <taxon>Teleostei</taxon>
        <taxon>Anguilliformes</taxon>
        <taxon>Congridae</taxon>
        <taxon>Conger</taxon>
    </lineage>
</organism>
<feature type="transmembrane region" description="Helical" evidence="2">
    <location>
        <begin position="6"/>
        <end position="28"/>
    </location>
</feature>
<name>A0A9Q1HR17_CONCO</name>
<sequence>MYLSFSLFLVVFFGCGLALLGVIIFASWKLCWVPWRDKPLPPSVSALSPAGFHRGPPLSDTMAAEKLKDPAHSVSILEAAVKISHTSPDIPADVQLSMKDHFLRRTRMSRQTTEPASSNRWAPGPSAQQPGGAPPRAGCWQERSAATWGHGHLWASPKTSPTARLPGNGVSDLGSEK</sequence>
<feature type="compositionally biased region" description="Low complexity" evidence="1">
    <location>
        <begin position="122"/>
        <end position="138"/>
    </location>
</feature>
<dbReference type="EMBL" id="JAFJMO010000013">
    <property type="protein sequence ID" value="KAJ8258745.1"/>
    <property type="molecule type" value="Genomic_DNA"/>
</dbReference>
<accession>A0A9Q1HR17</accession>
<protein>
    <submittedName>
        <fullName evidence="3">Uncharacterized protein</fullName>
    </submittedName>
</protein>
<feature type="region of interest" description="Disordered" evidence="1">
    <location>
        <begin position="108"/>
        <end position="177"/>
    </location>
</feature>
<evidence type="ECO:0000256" key="1">
    <source>
        <dbReference type="SAM" id="MobiDB-lite"/>
    </source>
</evidence>
<dbReference type="OrthoDB" id="67700at2759"/>
<feature type="compositionally biased region" description="Polar residues" evidence="1">
    <location>
        <begin position="109"/>
        <end position="120"/>
    </location>
</feature>
<gene>
    <name evidence="3" type="ORF">COCON_G00177570</name>
</gene>
<keyword evidence="4" id="KW-1185">Reference proteome</keyword>
<keyword evidence="2" id="KW-0812">Transmembrane</keyword>
<reference evidence="3" key="1">
    <citation type="journal article" date="2023" name="Science">
        <title>Genome structures resolve the early diversification of teleost fishes.</title>
        <authorList>
            <person name="Parey E."/>
            <person name="Louis A."/>
            <person name="Montfort J."/>
            <person name="Bouchez O."/>
            <person name="Roques C."/>
            <person name="Iampietro C."/>
            <person name="Lluch J."/>
            <person name="Castinel A."/>
            <person name="Donnadieu C."/>
            <person name="Desvignes T."/>
            <person name="Floi Bucao C."/>
            <person name="Jouanno E."/>
            <person name="Wen M."/>
            <person name="Mejri S."/>
            <person name="Dirks R."/>
            <person name="Jansen H."/>
            <person name="Henkel C."/>
            <person name="Chen W.J."/>
            <person name="Zahm M."/>
            <person name="Cabau C."/>
            <person name="Klopp C."/>
            <person name="Thompson A.W."/>
            <person name="Robinson-Rechavi M."/>
            <person name="Braasch I."/>
            <person name="Lecointre G."/>
            <person name="Bobe J."/>
            <person name="Postlethwait J.H."/>
            <person name="Berthelot C."/>
            <person name="Roest Crollius H."/>
            <person name="Guiguen Y."/>
        </authorList>
    </citation>
    <scope>NUCLEOTIDE SEQUENCE</scope>
    <source>
        <strain evidence="3">Concon-B</strain>
    </source>
</reference>
<evidence type="ECO:0000256" key="2">
    <source>
        <dbReference type="SAM" id="Phobius"/>
    </source>
</evidence>